<evidence type="ECO:0000313" key="1">
    <source>
        <dbReference type="EMBL" id="OGY13358.1"/>
    </source>
</evidence>
<proteinExistence type="predicted"/>
<sequence>MVIHRKHIYPEKDLALPRTLHDDRHRLEQVEVPVVTVSASFRQDIAKNLHEHTRKKGEIVFSRAHYSMAVAILDEARRQNLSAWLVDPINFLSADQWQRLVRIELIGQLTARIPILKKIKDIFDTFIRKQVPLKGAIDKPLEYVTTRVEKPIVSVHYESGNFLARHGKKVLQIVTDPHVRPHYLFEAGRPNISFAVFDEATRKSFFAKAAGQNLELAPDKVVVTGPPVDSRIIETRKGKKADSYKKRGLRLVVTTSGLGTNYKEIEELLTGLLPAVKERKIELLLYASTHRDFRKMYLDKAAENGLSAGDENAKTQVRVIWDESIVTANQKLIEHAFGWADGFITKPSGDMAYDAAAAGCFLLTLSPWGEWEENIFDIFTRLGIAKAADINNFVEQLDSLEQENWFSRAINNALNIDDIFLNGAKNIVNLQQKL</sequence>
<reference evidence="1 2" key="1">
    <citation type="journal article" date="2016" name="Nat. Commun.">
        <title>Thousands of microbial genomes shed light on interconnected biogeochemical processes in an aquifer system.</title>
        <authorList>
            <person name="Anantharaman K."/>
            <person name="Brown C.T."/>
            <person name="Hug L.A."/>
            <person name="Sharon I."/>
            <person name="Castelle C.J."/>
            <person name="Probst A.J."/>
            <person name="Thomas B.C."/>
            <person name="Singh A."/>
            <person name="Wilkins M.J."/>
            <person name="Karaoz U."/>
            <person name="Brodie E.L."/>
            <person name="Williams K.H."/>
            <person name="Hubbard S.S."/>
            <person name="Banfield J.F."/>
        </authorList>
    </citation>
    <scope>NUCLEOTIDE SEQUENCE [LARGE SCALE GENOMIC DNA]</scope>
</reference>
<dbReference type="Proteomes" id="UP000177685">
    <property type="component" value="Unassembled WGS sequence"/>
</dbReference>
<gene>
    <name evidence="1" type="ORF">A3A58_01270</name>
</gene>
<name>A0A1G1VD53_9BACT</name>
<dbReference type="EMBL" id="MHCD01000035">
    <property type="protein sequence ID" value="OGY13358.1"/>
    <property type="molecule type" value="Genomic_DNA"/>
</dbReference>
<accession>A0A1G1VD53</accession>
<organism evidence="1 2">
    <name type="scientific">Candidatus Blackburnbacteria bacterium RIFCSPLOWO2_01_FULL_41_27</name>
    <dbReference type="NCBI Taxonomy" id="1797520"/>
    <lineage>
        <taxon>Bacteria</taxon>
        <taxon>Candidatus Blackburniibacteriota</taxon>
    </lineage>
</organism>
<evidence type="ECO:0000313" key="2">
    <source>
        <dbReference type="Proteomes" id="UP000177685"/>
    </source>
</evidence>
<dbReference type="AlphaFoldDB" id="A0A1G1VD53"/>
<dbReference type="SUPFAM" id="SSF53756">
    <property type="entry name" value="UDP-Glycosyltransferase/glycogen phosphorylase"/>
    <property type="match status" value="1"/>
</dbReference>
<protein>
    <recommendedName>
        <fullName evidence="3">Glycosyl transferase family 1 domain-containing protein</fullName>
    </recommendedName>
</protein>
<evidence type="ECO:0008006" key="3">
    <source>
        <dbReference type="Google" id="ProtNLM"/>
    </source>
</evidence>
<comment type="caution">
    <text evidence="1">The sequence shown here is derived from an EMBL/GenBank/DDBJ whole genome shotgun (WGS) entry which is preliminary data.</text>
</comment>